<protein>
    <recommendedName>
        <fullName evidence="3">Urease accessory protein UreF</fullName>
    </recommendedName>
</protein>
<keyword evidence="5" id="KW-1185">Reference proteome</keyword>
<evidence type="ECO:0000256" key="2">
    <source>
        <dbReference type="ARBA" id="ARBA00023186"/>
    </source>
</evidence>
<dbReference type="OrthoDB" id="9798772at2"/>
<dbReference type="InterPro" id="IPR002639">
    <property type="entry name" value="UreF"/>
</dbReference>
<sequence>MLDDSVLLSLLQLVSPALPVGAYSYSEGLEALVDRGVINRKETLENWIRQQLQYGSIRIEAAVMLRTYQSFRGEDLEAIAKWNAWLSAARETAELRQQSWQMGRSLLKLLIELQPQLRSIAGAIDSSCNYAVAFGIAAACWQIAPQATIIGYLQSWAANLISAGVKLIPLGQTAGQQILLNLRDLIIRAAQEILCLKDEQLSSCSWGLALASMAHQTQYTRLFRS</sequence>
<dbReference type="STRING" id="1921803.NIES593_11870"/>
<evidence type="ECO:0000256" key="1">
    <source>
        <dbReference type="ARBA" id="ARBA00022988"/>
    </source>
</evidence>
<dbReference type="EMBL" id="MRCB01000012">
    <property type="protein sequence ID" value="OKH22840.1"/>
    <property type="molecule type" value="Genomic_DNA"/>
</dbReference>
<dbReference type="RefSeq" id="WP_073599779.1">
    <property type="nucleotide sequence ID" value="NZ_MRCB01000012.1"/>
</dbReference>
<comment type="function">
    <text evidence="3">Required for maturation of urease via the functional incorporation of the urease nickel metallocenter.</text>
</comment>
<comment type="subunit">
    <text evidence="3">UreD, UreF and UreG form a complex that acts as a GTP-hydrolysis-dependent molecular chaperone, activating the urease apoprotein by helping to assemble the nickel containing metallocenter of UreC. The UreE protein probably delivers the nickel.</text>
</comment>
<reference evidence="4 5" key="1">
    <citation type="submission" date="2016-11" db="EMBL/GenBank/DDBJ databases">
        <title>Draft Genome Sequences of Nine Cyanobacterial Strains from Diverse Habitats.</title>
        <authorList>
            <person name="Zhu T."/>
            <person name="Hou S."/>
            <person name="Lu X."/>
            <person name="Hess W.R."/>
        </authorList>
    </citation>
    <scope>NUCLEOTIDE SEQUENCE [LARGE SCALE GENOMIC DNA]</scope>
    <source>
        <strain evidence="4 5">NIES-593</strain>
    </source>
</reference>
<keyword evidence="1 3" id="KW-0996">Nickel insertion</keyword>
<name>A0A1U7HGY3_9CYAN</name>
<dbReference type="PANTHER" id="PTHR33620">
    <property type="entry name" value="UREASE ACCESSORY PROTEIN F"/>
    <property type="match status" value="1"/>
</dbReference>
<evidence type="ECO:0000313" key="5">
    <source>
        <dbReference type="Proteomes" id="UP000186868"/>
    </source>
</evidence>
<evidence type="ECO:0000313" key="4">
    <source>
        <dbReference type="EMBL" id="OKH22840.1"/>
    </source>
</evidence>
<dbReference type="GO" id="GO:0005737">
    <property type="term" value="C:cytoplasm"/>
    <property type="evidence" value="ECO:0007669"/>
    <property type="project" value="UniProtKB-SubCell"/>
</dbReference>
<dbReference type="Pfam" id="PF01730">
    <property type="entry name" value="UreF"/>
    <property type="match status" value="1"/>
</dbReference>
<keyword evidence="3" id="KW-0963">Cytoplasm</keyword>
<proteinExistence type="inferred from homology"/>
<dbReference type="PIRSF" id="PIRSF009467">
    <property type="entry name" value="Ureas_acces_UreF"/>
    <property type="match status" value="1"/>
</dbReference>
<dbReference type="InterPro" id="IPR038277">
    <property type="entry name" value="UreF_sf"/>
</dbReference>
<dbReference type="HAMAP" id="MF_01385">
    <property type="entry name" value="UreF"/>
    <property type="match status" value="1"/>
</dbReference>
<accession>A0A1U7HGY3</accession>
<comment type="subcellular location">
    <subcellularLocation>
        <location evidence="3">Cytoplasm</location>
    </subcellularLocation>
</comment>
<organism evidence="4 5">
    <name type="scientific">Hydrococcus rivularis NIES-593</name>
    <dbReference type="NCBI Taxonomy" id="1921803"/>
    <lineage>
        <taxon>Bacteria</taxon>
        <taxon>Bacillati</taxon>
        <taxon>Cyanobacteriota</taxon>
        <taxon>Cyanophyceae</taxon>
        <taxon>Pleurocapsales</taxon>
        <taxon>Hydrococcaceae</taxon>
        <taxon>Hydrococcus</taxon>
    </lineage>
</organism>
<dbReference type="AlphaFoldDB" id="A0A1U7HGY3"/>
<comment type="caution">
    <text evidence="4">The sequence shown here is derived from an EMBL/GenBank/DDBJ whole genome shotgun (WGS) entry which is preliminary data.</text>
</comment>
<dbReference type="PANTHER" id="PTHR33620:SF1">
    <property type="entry name" value="UREASE ACCESSORY PROTEIN F"/>
    <property type="match status" value="1"/>
</dbReference>
<comment type="similarity">
    <text evidence="3">Belongs to the UreF family.</text>
</comment>
<gene>
    <name evidence="3" type="primary">ureF</name>
    <name evidence="4" type="ORF">NIES593_11870</name>
</gene>
<dbReference type="GO" id="GO:0016151">
    <property type="term" value="F:nickel cation binding"/>
    <property type="evidence" value="ECO:0007669"/>
    <property type="project" value="UniProtKB-UniRule"/>
</dbReference>
<evidence type="ECO:0000256" key="3">
    <source>
        <dbReference type="HAMAP-Rule" id="MF_01385"/>
    </source>
</evidence>
<keyword evidence="2 3" id="KW-0143">Chaperone</keyword>
<dbReference type="Gene3D" id="1.10.4190.10">
    <property type="entry name" value="Urease accessory protein UreF"/>
    <property type="match status" value="1"/>
</dbReference>
<dbReference type="Proteomes" id="UP000186868">
    <property type="component" value="Unassembled WGS sequence"/>
</dbReference>